<gene>
    <name evidence="2" type="ORF">PL336_01380</name>
    <name evidence="3" type="ORF">T7987_15700</name>
</gene>
<dbReference type="RefSeq" id="WP_271688782.1">
    <property type="nucleotide sequence ID" value="NZ_CP116423.1"/>
</dbReference>
<keyword evidence="5" id="KW-1185">Reference proteome</keyword>
<feature type="compositionally biased region" description="Basic residues" evidence="1">
    <location>
        <begin position="1"/>
        <end position="18"/>
    </location>
</feature>
<sequence length="85" mass="9770">MTGKKRNLRSGLKQRRRQGNPMAAFDQLPPPLRAWLAQAALPWSPRSAHRLWCRALQRCEGDVAQAVSHLSRAERRMLAQDRLTQ</sequence>
<dbReference type="InterPro" id="IPR045386">
    <property type="entry name" value="DUF6525"/>
</dbReference>
<evidence type="ECO:0000313" key="4">
    <source>
        <dbReference type="Proteomes" id="UP001210770"/>
    </source>
</evidence>
<dbReference type="Pfam" id="PF20135">
    <property type="entry name" value="DUF6525"/>
    <property type="match status" value="1"/>
</dbReference>
<organism evidence="2 4">
    <name type="scientific">Sulfitobacter faviae</name>
    <dbReference type="NCBI Taxonomy" id="1775881"/>
    <lineage>
        <taxon>Bacteria</taxon>
        <taxon>Pseudomonadati</taxon>
        <taxon>Pseudomonadota</taxon>
        <taxon>Alphaproteobacteria</taxon>
        <taxon>Rhodobacterales</taxon>
        <taxon>Roseobacteraceae</taxon>
        <taxon>Sulfitobacter</taxon>
    </lineage>
</organism>
<dbReference type="Proteomes" id="UP001210770">
    <property type="component" value="Chromosome"/>
</dbReference>
<dbReference type="AlphaFoldDB" id="A0AAX3LQI0"/>
<dbReference type="Proteomes" id="UP001326567">
    <property type="component" value="Chromosome"/>
</dbReference>
<evidence type="ECO:0000256" key="1">
    <source>
        <dbReference type="SAM" id="MobiDB-lite"/>
    </source>
</evidence>
<protein>
    <submittedName>
        <fullName evidence="2">DUF6525 family protein</fullName>
    </submittedName>
</protein>
<dbReference type="EMBL" id="CP139725">
    <property type="protein sequence ID" value="WPZ21588.1"/>
    <property type="molecule type" value="Genomic_DNA"/>
</dbReference>
<evidence type="ECO:0000313" key="3">
    <source>
        <dbReference type="EMBL" id="WPZ21588.1"/>
    </source>
</evidence>
<name>A0AAX3LQI0_9RHOB</name>
<proteinExistence type="predicted"/>
<accession>A0AAX3LQI0</accession>
<feature type="region of interest" description="Disordered" evidence="1">
    <location>
        <begin position="1"/>
        <end position="27"/>
    </location>
</feature>
<evidence type="ECO:0000313" key="5">
    <source>
        <dbReference type="Proteomes" id="UP001326567"/>
    </source>
</evidence>
<reference evidence="2" key="1">
    <citation type="submission" date="2023-01" db="EMBL/GenBank/DDBJ databases">
        <title>Comparative genomic analysis of cold water coral derived Sulfitobacter faviae: insights into their metabolism and habitat adaptation.</title>
        <authorList>
            <person name="Guo Y."/>
            <person name="Lin S."/>
            <person name="Huang Z."/>
            <person name="Tang K."/>
            <person name="Wang X."/>
        </authorList>
    </citation>
    <scope>NUCLEOTIDE SEQUENCE</scope>
    <source>
        <strain evidence="2">SCSIO W_1865</strain>
    </source>
</reference>
<reference evidence="3 5" key="2">
    <citation type="submission" date="2023-11" db="EMBL/GenBank/DDBJ databases">
        <title>From the Deep-Sea to the Surface: Bacterial Genomes Isolated from the Moytirra Hydrothermal Vent Plume.</title>
        <authorList>
            <person name="Major S.R."/>
        </authorList>
    </citation>
    <scope>NUCLEOTIDE SEQUENCE [LARGE SCALE GENOMIC DNA]</scope>
    <source>
        <strain evidence="3 5">OXR-9</strain>
    </source>
</reference>
<evidence type="ECO:0000313" key="2">
    <source>
        <dbReference type="EMBL" id="WCE70528.1"/>
    </source>
</evidence>
<dbReference type="EMBL" id="CP116423">
    <property type="protein sequence ID" value="WCE70528.1"/>
    <property type="molecule type" value="Genomic_DNA"/>
</dbReference>